<evidence type="ECO:0000313" key="1">
    <source>
        <dbReference type="EMBL" id="QDF65196.1"/>
    </source>
</evidence>
<dbReference type="Pfam" id="PF04074">
    <property type="entry name" value="DUF386"/>
    <property type="match status" value="1"/>
</dbReference>
<organism evidence="1 2">
    <name type="scientific">Mycoplasma nasistruthionis</name>
    <dbReference type="NCBI Taxonomy" id="353852"/>
    <lineage>
        <taxon>Bacteria</taxon>
        <taxon>Bacillati</taxon>
        <taxon>Mycoplasmatota</taxon>
        <taxon>Mollicutes</taxon>
        <taxon>Mycoplasmataceae</taxon>
        <taxon>Mycoplasma</taxon>
    </lineage>
</organism>
<dbReference type="Proteomes" id="UP000315201">
    <property type="component" value="Chromosome"/>
</dbReference>
<dbReference type="InterPro" id="IPR037012">
    <property type="entry name" value="NanQ/TabA/YiaL_sf"/>
</dbReference>
<dbReference type="GO" id="GO:0005829">
    <property type="term" value="C:cytosol"/>
    <property type="evidence" value="ECO:0007669"/>
    <property type="project" value="TreeGrafter"/>
</dbReference>
<dbReference type="AlphaFoldDB" id="A0A4Y6I6F9"/>
<dbReference type="Gene3D" id="2.60.120.370">
    <property type="entry name" value="YhcH/YjgK/YiaL"/>
    <property type="match status" value="1"/>
</dbReference>
<protein>
    <submittedName>
        <fullName evidence="1">DUF386 domain-containing protein</fullName>
    </submittedName>
</protein>
<sequence length="158" mass="18785">MIVDKIKNMNLYKDINPKLAKAFKWIQQNDLSKFELGKHIIDDDMFFVHRTLEMSKPNDMTCEVHNHYADIHLFKEKEVYGYIPVNYLQQLEPITDYDTAMDVRYYKAKRALGLVEIEPDNFMLFLPNEIHCPGIVSFSEQYQNNKLISKYILKVKMN</sequence>
<dbReference type="PANTHER" id="PTHR34986">
    <property type="entry name" value="EVOLVED BETA-GALACTOSIDASE SUBUNIT BETA"/>
    <property type="match status" value="1"/>
</dbReference>
<dbReference type="EMBL" id="CP041147">
    <property type="protein sequence ID" value="QDF65196.1"/>
    <property type="molecule type" value="Genomic_DNA"/>
</dbReference>
<name>A0A4Y6I6F9_9MOLU</name>
<dbReference type="SUPFAM" id="SSF51197">
    <property type="entry name" value="Clavaminate synthase-like"/>
    <property type="match status" value="1"/>
</dbReference>
<dbReference type="PANTHER" id="PTHR34986:SF1">
    <property type="entry name" value="PROTEIN YIAL"/>
    <property type="match status" value="1"/>
</dbReference>
<proteinExistence type="predicted"/>
<dbReference type="NCBIfam" id="TIGR00022">
    <property type="entry name" value="YhcH/YjgK/YiaL family protein"/>
    <property type="match status" value="1"/>
</dbReference>
<dbReference type="InterPro" id="IPR004375">
    <property type="entry name" value="NanQ/TabA/YiaL"/>
</dbReference>
<accession>A0A4Y6I6F9</accession>
<evidence type="ECO:0000313" key="2">
    <source>
        <dbReference type="Proteomes" id="UP000315201"/>
    </source>
</evidence>
<dbReference type="RefSeq" id="WP_208664743.1">
    <property type="nucleotide sequence ID" value="NZ_CP041147.1"/>
</dbReference>
<reference evidence="1 2" key="1">
    <citation type="submission" date="2019-06" db="EMBL/GenBank/DDBJ databases">
        <title>Mycoplasma nasistruthionis sp. nov. str Ms03.</title>
        <authorList>
            <person name="Botes A."/>
        </authorList>
    </citation>
    <scope>NUCLEOTIDE SEQUENCE [LARGE SCALE GENOMIC DNA]</scope>
    <source>
        <strain evidence="1 2">Ms03</strain>
    </source>
</reference>
<keyword evidence="2" id="KW-1185">Reference proteome</keyword>
<gene>
    <name evidence="1" type="ORF">FIV53_02780</name>
</gene>